<evidence type="ECO:0000313" key="2">
    <source>
        <dbReference type="WBParaSite" id="ES5_v2.g29503.t1"/>
    </source>
</evidence>
<protein>
    <submittedName>
        <fullName evidence="2">Uncharacterized protein</fullName>
    </submittedName>
</protein>
<name>A0AC34GIK7_9BILA</name>
<evidence type="ECO:0000313" key="1">
    <source>
        <dbReference type="Proteomes" id="UP000887579"/>
    </source>
</evidence>
<proteinExistence type="predicted"/>
<reference evidence="2" key="1">
    <citation type="submission" date="2022-11" db="UniProtKB">
        <authorList>
            <consortium name="WormBaseParasite"/>
        </authorList>
    </citation>
    <scope>IDENTIFICATION</scope>
</reference>
<dbReference type="Proteomes" id="UP000887579">
    <property type="component" value="Unplaced"/>
</dbReference>
<accession>A0AC34GIK7</accession>
<organism evidence="1 2">
    <name type="scientific">Panagrolaimus sp. ES5</name>
    <dbReference type="NCBI Taxonomy" id="591445"/>
    <lineage>
        <taxon>Eukaryota</taxon>
        <taxon>Metazoa</taxon>
        <taxon>Ecdysozoa</taxon>
        <taxon>Nematoda</taxon>
        <taxon>Chromadorea</taxon>
        <taxon>Rhabditida</taxon>
        <taxon>Tylenchina</taxon>
        <taxon>Panagrolaimomorpha</taxon>
        <taxon>Panagrolaimoidea</taxon>
        <taxon>Panagrolaimidae</taxon>
        <taxon>Panagrolaimus</taxon>
    </lineage>
</organism>
<sequence length="57" mass="5883">FSSPNNSECTKSGGSKEKLGHSVATEIGGGSSSSKASKTSVSKEIVAVEKKKGKRKR</sequence>
<dbReference type="WBParaSite" id="ES5_v2.g29503.t1">
    <property type="protein sequence ID" value="ES5_v2.g29503.t1"/>
    <property type="gene ID" value="ES5_v2.g29503"/>
</dbReference>